<feature type="domain" description="DUF4097" evidence="1">
    <location>
        <begin position="155"/>
        <end position="226"/>
    </location>
</feature>
<dbReference type="Proteomes" id="UP000320244">
    <property type="component" value="Unassembled WGS sequence"/>
</dbReference>
<dbReference type="InterPro" id="IPR025164">
    <property type="entry name" value="Toastrack_DUF4097"/>
</dbReference>
<sequence length="313" mass="32913">MPDTQCQTIIDETQIAIYRVLHKHDTSRNLKESKMSEKWEITGPRVLDIGDDGERVRKFAVGLVGGHIDVVTHDDSPTARVEVHEVVGRPLKVTWNGSKLKISQVKDDGDSLWDTIKQVTGNRRDAARISVSIPEDATASVSTVSATSVISGTRATTRANTVSGDMTVDDIEGTIDLNAVSGSIEAHALSGTLRANAVSGEITVHRSRLDPIKLNTVSGDVTLDLLGGRSVISSSSVSGDVTLRIPQGGGYSVQVHSISGHAIVDGMELGGKPGARGGQVEDGDGALKVTANSVSGDVVILRAVAPDLQKAES</sequence>
<accession>A0A563DZ26</accession>
<organism evidence="2 3">
    <name type="scientific">Leekyejoonella antrihumi</name>
    <dbReference type="NCBI Taxonomy" id="1660198"/>
    <lineage>
        <taxon>Bacteria</taxon>
        <taxon>Bacillati</taxon>
        <taxon>Actinomycetota</taxon>
        <taxon>Actinomycetes</taxon>
        <taxon>Micrococcales</taxon>
        <taxon>Dermacoccaceae</taxon>
        <taxon>Leekyejoonella</taxon>
    </lineage>
</organism>
<gene>
    <name evidence="2" type="ORF">FGL98_14080</name>
</gene>
<protein>
    <submittedName>
        <fullName evidence="2">DUF4097 domain-containing protein</fullName>
    </submittedName>
</protein>
<evidence type="ECO:0000259" key="1">
    <source>
        <dbReference type="Pfam" id="PF13349"/>
    </source>
</evidence>
<reference evidence="2 3" key="2">
    <citation type="submission" date="2019-08" db="EMBL/GenBank/DDBJ databases">
        <title>Jejuicoccus antrihumi gen. nov., sp. nov., a new member of the family Dermacoccaceae isolated from a cave.</title>
        <authorList>
            <person name="Schumann P."/>
            <person name="Kim I.S."/>
        </authorList>
    </citation>
    <scope>NUCLEOTIDE SEQUENCE [LARGE SCALE GENOMIC DNA]</scope>
    <source>
        <strain evidence="2 3">C5-26</strain>
    </source>
</reference>
<evidence type="ECO:0000313" key="3">
    <source>
        <dbReference type="Proteomes" id="UP000320244"/>
    </source>
</evidence>
<dbReference type="Pfam" id="PF13349">
    <property type="entry name" value="DUF4097"/>
    <property type="match status" value="1"/>
</dbReference>
<reference evidence="2 3" key="1">
    <citation type="submission" date="2019-05" db="EMBL/GenBank/DDBJ databases">
        <authorList>
            <person name="Lee S.D."/>
        </authorList>
    </citation>
    <scope>NUCLEOTIDE SEQUENCE [LARGE SCALE GENOMIC DNA]</scope>
    <source>
        <strain evidence="2 3">C5-26</strain>
    </source>
</reference>
<dbReference type="AlphaFoldDB" id="A0A563DZ26"/>
<evidence type="ECO:0000313" key="2">
    <source>
        <dbReference type="EMBL" id="TWP35251.1"/>
    </source>
</evidence>
<proteinExistence type="predicted"/>
<comment type="caution">
    <text evidence="2">The sequence shown here is derived from an EMBL/GenBank/DDBJ whole genome shotgun (WGS) entry which is preliminary data.</text>
</comment>
<dbReference type="EMBL" id="VCQV01000020">
    <property type="protein sequence ID" value="TWP35251.1"/>
    <property type="molecule type" value="Genomic_DNA"/>
</dbReference>
<name>A0A563DZ26_9MICO</name>
<dbReference type="OrthoDB" id="3232569at2"/>
<keyword evidence="3" id="KW-1185">Reference proteome</keyword>